<dbReference type="AlphaFoldDB" id="A0A1H0HY79"/>
<evidence type="ECO:0000256" key="1">
    <source>
        <dbReference type="SAM" id="MobiDB-lite"/>
    </source>
</evidence>
<keyword evidence="2" id="KW-1133">Transmembrane helix</keyword>
<keyword evidence="5" id="KW-1185">Reference proteome</keyword>
<dbReference type="InterPro" id="IPR005182">
    <property type="entry name" value="YdbS-like_PH"/>
</dbReference>
<dbReference type="InterPro" id="IPR014529">
    <property type="entry name" value="UCP026631"/>
</dbReference>
<dbReference type="RefSeq" id="WP_090474198.1">
    <property type="nucleotide sequence ID" value="NZ_LT629710.1"/>
</dbReference>
<dbReference type="PIRSF" id="PIRSF026631">
    <property type="entry name" value="UCP026631"/>
    <property type="match status" value="1"/>
</dbReference>
<evidence type="ECO:0000256" key="2">
    <source>
        <dbReference type="SAM" id="Phobius"/>
    </source>
</evidence>
<dbReference type="STRING" id="1090615.SAMN04515671_0268"/>
<evidence type="ECO:0000259" key="3">
    <source>
        <dbReference type="Pfam" id="PF03703"/>
    </source>
</evidence>
<dbReference type="OrthoDB" id="3190163at2"/>
<dbReference type="PANTHER" id="PTHR34473:SF3">
    <property type="entry name" value="TRANSMEMBRANE PROTEIN-RELATED"/>
    <property type="match status" value="1"/>
</dbReference>
<keyword evidence="2" id="KW-0812">Transmembrane</keyword>
<reference evidence="4 5" key="1">
    <citation type="submission" date="2016-10" db="EMBL/GenBank/DDBJ databases">
        <authorList>
            <person name="de Groot N.N."/>
        </authorList>
    </citation>
    <scope>NUCLEOTIDE SEQUENCE [LARGE SCALE GENOMIC DNA]</scope>
    <source>
        <strain evidence="5">P4-7,KCTC 19426,CECT 7604</strain>
    </source>
</reference>
<protein>
    <submittedName>
        <fullName evidence="4">Putative membrane protein</fullName>
    </submittedName>
</protein>
<evidence type="ECO:0000313" key="5">
    <source>
        <dbReference type="Proteomes" id="UP000198741"/>
    </source>
</evidence>
<feature type="domain" description="YdbS-like PH" evidence="3">
    <location>
        <begin position="391"/>
        <end position="459"/>
    </location>
</feature>
<dbReference type="Pfam" id="PF03703">
    <property type="entry name" value="bPH_2"/>
    <property type="match status" value="3"/>
</dbReference>
<dbReference type="Proteomes" id="UP000198741">
    <property type="component" value="Chromosome I"/>
</dbReference>
<feature type="transmembrane region" description="Helical" evidence="2">
    <location>
        <begin position="29"/>
        <end position="54"/>
    </location>
</feature>
<name>A0A1H0HY79_9ACTN</name>
<dbReference type="EMBL" id="LT629710">
    <property type="protein sequence ID" value="SDO24105.1"/>
    <property type="molecule type" value="Genomic_DNA"/>
</dbReference>
<feature type="transmembrane region" description="Helical" evidence="2">
    <location>
        <begin position="342"/>
        <end position="360"/>
    </location>
</feature>
<feature type="domain" description="YdbS-like PH" evidence="3">
    <location>
        <begin position="239"/>
        <end position="314"/>
    </location>
</feature>
<feature type="region of interest" description="Disordered" evidence="1">
    <location>
        <begin position="465"/>
        <end position="488"/>
    </location>
</feature>
<feature type="transmembrane region" description="Helical" evidence="2">
    <location>
        <begin position="167"/>
        <end position="188"/>
    </location>
</feature>
<accession>A0A1H0HY79</accession>
<feature type="transmembrane region" description="Helical" evidence="2">
    <location>
        <begin position="366"/>
        <end position="390"/>
    </location>
</feature>
<dbReference type="PANTHER" id="PTHR34473">
    <property type="entry name" value="UPF0699 TRANSMEMBRANE PROTEIN YDBS"/>
    <property type="match status" value="1"/>
</dbReference>
<keyword evidence="2" id="KW-0472">Membrane</keyword>
<sequence length="488" mass="53063">MTSDPAVIAERRLHPAYLVISLGRSIRTLLPLIAVGIWKAPGWAVAVLAGLIALRALGEWWARTYAVQDGSLRVRSGLFNQTRHTIGINRITALDAERGVVQRIFRVWGLKVQTPGNDHRSSVHLVCLSAPALAALRTALRPPGLVTETPVPEDPAVTLAALDTRTLLIAAVTGTSVPLILAGAAATFGRARDLLPERTFHRLTREVFVGGTTTALLLLAAAALAVLAGIGLTSLRLARFSLARDGDRLRISRGLIAQRSGTIPVDRVQAVRIVQGWWRRMLGYCALEVEVAGLSTSDDTERSLFPLLRLDAALDLVSRALPELRWTPGPLTPVPGRARRRYLSLPVLCAAPIAFGLYWLPGWGTYLAVVPVPLALLVGWGQAMDAAWSFDATTVTFRWRRVLATHTVIARRSRVQLLEVTRTPFQRRVGLAGVRLLLSSKRKARLRHLEADDALVLLHQVGRGAPSRPAADVVDTSPGAPVATYRER</sequence>
<gene>
    <name evidence="4" type="ORF">SAMN04515671_0268</name>
</gene>
<evidence type="ECO:0000313" key="4">
    <source>
        <dbReference type="EMBL" id="SDO24105.1"/>
    </source>
</evidence>
<organism evidence="4 5">
    <name type="scientific">Nakamurella panacisegetis</name>
    <dbReference type="NCBI Taxonomy" id="1090615"/>
    <lineage>
        <taxon>Bacteria</taxon>
        <taxon>Bacillati</taxon>
        <taxon>Actinomycetota</taxon>
        <taxon>Actinomycetes</taxon>
        <taxon>Nakamurellales</taxon>
        <taxon>Nakamurellaceae</taxon>
        <taxon>Nakamurella</taxon>
    </lineage>
</organism>
<proteinExistence type="predicted"/>
<feature type="transmembrane region" description="Helical" evidence="2">
    <location>
        <begin position="208"/>
        <end position="232"/>
    </location>
</feature>
<feature type="domain" description="YdbS-like PH" evidence="3">
    <location>
        <begin position="60"/>
        <end position="137"/>
    </location>
</feature>